<sequence>MERNDRLSVDHSDCLSFRLHRSRPEPCLSKKKRRQKNDGWPFSHDWSHLEVTKDLWALGFANDFQALLRAQEYRISWNFIVTTAAWQDGVYGRIIGMTKTCLKRATGRPEAKAVPNERPLTYVENDNLRILRPVDYLQPKAHLAVQVDTSDKADPSLEPLPPTTRSQLIDQRGRLQACGDKFGDCGNANTFTCYGNARSNFTAAHTPKNDTYPELEKWYFCMIAHPQALGTSQES</sequence>
<reference evidence="3" key="1">
    <citation type="submission" date="2016-06" db="UniProtKB">
        <authorList>
            <consortium name="WormBaseParasite"/>
        </authorList>
    </citation>
    <scope>IDENTIFICATION</scope>
</reference>
<organism evidence="2 3">
    <name type="scientific">Toxocara canis</name>
    <name type="common">Canine roundworm</name>
    <dbReference type="NCBI Taxonomy" id="6265"/>
    <lineage>
        <taxon>Eukaryota</taxon>
        <taxon>Metazoa</taxon>
        <taxon>Ecdysozoa</taxon>
        <taxon>Nematoda</taxon>
        <taxon>Chromadorea</taxon>
        <taxon>Rhabditida</taxon>
        <taxon>Spirurina</taxon>
        <taxon>Ascaridomorpha</taxon>
        <taxon>Ascaridoidea</taxon>
        <taxon>Toxocaridae</taxon>
        <taxon>Toxocara</taxon>
    </lineage>
</organism>
<proteinExistence type="predicted"/>
<dbReference type="Proteomes" id="UP000050794">
    <property type="component" value="Unassembled WGS sequence"/>
</dbReference>
<name>A0A183TZH1_TOXCA</name>
<evidence type="ECO:0000313" key="3">
    <source>
        <dbReference type="WBParaSite" id="TCNE_0000164001-mRNA-1"/>
    </source>
</evidence>
<protein>
    <submittedName>
        <fullName evidence="3">Pept_C1 domain-containing protein</fullName>
    </submittedName>
</protein>
<reference evidence="1 2" key="2">
    <citation type="submission" date="2018-11" db="EMBL/GenBank/DDBJ databases">
        <authorList>
            <consortium name="Pathogen Informatics"/>
        </authorList>
    </citation>
    <scope>NUCLEOTIDE SEQUENCE [LARGE SCALE GENOMIC DNA]</scope>
</reference>
<accession>A0A183TZH1</accession>
<keyword evidence="2" id="KW-1185">Reference proteome</keyword>
<gene>
    <name evidence="1" type="ORF">TCNE_LOCUS1641</name>
</gene>
<evidence type="ECO:0000313" key="2">
    <source>
        <dbReference type="Proteomes" id="UP000050794"/>
    </source>
</evidence>
<dbReference type="WBParaSite" id="TCNE_0000164001-mRNA-1">
    <property type="protein sequence ID" value="TCNE_0000164001-mRNA-1"/>
    <property type="gene ID" value="TCNE_0000164001"/>
</dbReference>
<evidence type="ECO:0000313" key="1">
    <source>
        <dbReference type="EMBL" id="VDM26564.1"/>
    </source>
</evidence>
<dbReference type="AlphaFoldDB" id="A0A183TZH1"/>
<dbReference type="EMBL" id="UYWY01001322">
    <property type="protein sequence ID" value="VDM26564.1"/>
    <property type="molecule type" value="Genomic_DNA"/>
</dbReference>